<dbReference type="SMART" id="SM01332">
    <property type="entry name" value="Cyclin_C"/>
    <property type="match status" value="1"/>
</dbReference>
<evidence type="ECO:0000313" key="7">
    <source>
        <dbReference type="Proteomes" id="UP001558632"/>
    </source>
</evidence>
<dbReference type="Gene3D" id="1.10.472.10">
    <property type="entry name" value="Cyclin-like"/>
    <property type="match status" value="2"/>
</dbReference>
<dbReference type="InterPro" id="IPR036915">
    <property type="entry name" value="Cyclin-like_sf"/>
</dbReference>
<dbReference type="PANTHER" id="PTHR10177">
    <property type="entry name" value="CYCLINS"/>
    <property type="match status" value="1"/>
</dbReference>
<keyword evidence="1 2" id="KW-0195">Cyclin</keyword>
<name>A0ABR3KXL5_TRISP</name>
<keyword evidence="7" id="KW-1185">Reference proteome</keyword>
<reference evidence="6 7" key="1">
    <citation type="submission" date="2024-07" db="EMBL/GenBank/DDBJ databases">
        <title>Enhanced genomic and transcriptomic resources for Trichinella pseudospiralis and T. spiralis underpin the discovery of pronounced molecular differences between stages and species.</title>
        <authorList>
            <person name="Pasi K.K."/>
            <person name="La Rosa G."/>
            <person name="Gomez-Morales M.A."/>
            <person name="Tosini F."/>
            <person name="Sumanam S."/>
            <person name="Young N.D."/>
            <person name="Chang B.C."/>
            <person name="Robin G.B."/>
        </authorList>
    </citation>
    <scope>NUCLEOTIDE SEQUENCE [LARGE SCALE GENOMIC DNA]</scope>
    <source>
        <strain evidence="6">ISS534</strain>
    </source>
</reference>
<evidence type="ECO:0000259" key="4">
    <source>
        <dbReference type="SMART" id="SM00385"/>
    </source>
</evidence>
<dbReference type="EMBL" id="JBEUSY010000101">
    <property type="protein sequence ID" value="KAL1245368.1"/>
    <property type="molecule type" value="Genomic_DNA"/>
</dbReference>
<protein>
    <submittedName>
        <fullName evidence="6">G2/mitotic-specific cyclin-B2</fullName>
    </submittedName>
</protein>
<dbReference type="InterPro" id="IPR039361">
    <property type="entry name" value="Cyclin"/>
</dbReference>
<gene>
    <name evidence="6" type="ORF">TSPI_08062</name>
</gene>
<keyword evidence="3" id="KW-0812">Transmembrane</keyword>
<organism evidence="6 7">
    <name type="scientific">Trichinella spiralis</name>
    <name type="common">Trichina worm</name>
    <dbReference type="NCBI Taxonomy" id="6334"/>
    <lineage>
        <taxon>Eukaryota</taxon>
        <taxon>Metazoa</taxon>
        <taxon>Ecdysozoa</taxon>
        <taxon>Nematoda</taxon>
        <taxon>Enoplea</taxon>
        <taxon>Dorylaimia</taxon>
        <taxon>Trichinellida</taxon>
        <taxon>Trichinellidae</taxon>
        <taxon>Trichinella</taxon>
    </lineage>
</organism>
<proteinExistence type="inferred from homology"/>
<evidence type="ECO:0000256" key="1">
    <source>
        <dbReference type="ARBA" id="ARBA00023127"/>
    </source>
</evidence>
<comment type="caution">
    <text evidence="6">The sequence shown here is derived from an EMBL/GenBank/DDBJ whole genome shotgun (WGS) entry which is preliminary data.</text>
</comment>
<feature type="domain" description="Cyclin-like" evidence="4">
    <location>
        <begin position="246"/>
        <end position="329"/>
    </location>
</feature>
<feature type="transmembrane region" description="Helical" evidence="3">
    <location>
        <begin position="277"/>
        <end position="298"/>
    </location>
</feature>
<feature type="domain" description="Cyclin-like" evidence="4">
    <location>
        <begin position="149"/>
        <end position="233"/>
    </location>
</feature>
<dbReference type="InterPro" id="IPR006671">
    <property type="entry name" value="Cyclin_N"/>
</dbReference>
<evidence type="ECO:0000313" key="6">
    <source>
        <dbReference type="EMBL" id="KAL1245368.1"/>
    </source>
</evidence>
<evidence type="ECO:0000256" key="3">
    <source>
        <dbReference type="SAM" id="Phobius"/>
    </source>
</evidence>
<dbReference type="SUPFAM" id="SSF47954">
    <property type="entry name" value="Cyclin-like"/>
    <property type="match status" value="2"/>
</dbReference>
<dbReference type="InterPro" id="IPR004367">
    <property type="entry name" value="Cyclin_C-dom"/>
</dbReference>
<evidence type="ECO:0000259" key="5">
    <source>
        <dbReference type="SMART" id="SM01332"/>
    </source>
</evidence>
<accession>A0ABR3KXL5</accession>
<dbReference type="Pfam" id="PF02984">
    <property type="entry name" value="Cyclin_C"/>
    <property type="match status" value="1"/>
</dbReference>
<comment type="similarity">
    <text evidence="2">Belongs to the cyclin family.</text>
</comment>
<evidence type="ECO:0000256" key="2">
    <source>
        <dbReference type="RuleBase" id="RU000383"/>
    </source>
</evidence>
<dbReference type="Pfam" id="PF00134">
    <property type="entry name" value="Cyclin_N"/>
    <property type="match status" value="1"/>
</dbReference>
<keyword evidence="3" id="KW-0472">Membrane</keyword>
<dbReference type="SMART" id="SM00385">
    <property type="entry name" value="CYCLIN"/>
    <property type="match status" value="2"/>
</dbReference>
<dbReference type="Proteomes" id="UP001558632">
    <property type="component" value="Unassembled WGS sequence"/>
</dbReference>
<sequence length="363" mass="42140">MESNINAVILPSARELFTASYCVEFTSYYDFASMENIQSVEVEDMSVDEGPKAPAVGRNAGERRVLGQTFPSQQVSEEMEITPPRNEAALNNLITDIDAEDRDDPNFVADYVNDIYRHLFYLEKKMAIRENYMANYRQLNHRMRCILVDWMFQVAERYEVTSEAMFMSVSLLDMYLQKKEIHRDDLQLVGCATLLSATKFEDLCVLDVNNLSRCTDYTYSVEEIFAMEREVLCSLNFEITRPHSILFLRRFAKASETCTLLEYTIAKYFLDVAVMDYYALHFNPSMVAAAALYLALLLRGHRRPWTNDMQFYSTYTSDTEDPTLFVTKKYDTVEKGMIATGEWSLQPDHLTRVYENFQLSELE</sequence>
<feature type="domain" description="Cyclin C-terminal" evidence="5">
    <location>
        <begin position="242"/>
        <end position="349"/>
    </location>
</feature>
<keyword evidence="3" id="KW-1133">Transmembrane helix</keyword>
<dbReference type="InterPro" id="IPR013763">
    <property type="entry name" value="Cyclin-like_dom"/>
</dbReference>